<gene>
    <name evidence="3" type="ORF">GCM10025759_15130</name>
</gene>
<sequence length="363" mass="39582">MFTVRVLPLVLVSMLAACGRQESVPPAVQSVSASQTPATEASEPGTPAVVPYANMPKIAPIGVRIDKHLDVPESARGPAIDPAKGYRLQDLGDGLYMVTEGAYQSMFLVYDKGVVVVDAPPTYAAKLPAAIAEVTKNPITHVVYSHSHKDHIGGMPTLGGKPIIIAQEETLRLLKRDNDPDRPLPTVTFKDAYTLNVGGKKLELSYHGNGHEPGNIFISAPKQKVLMVVDVVFPGWMPWRRFAVAQDVFGSIAQVDKIGSMEWDTFVGGHVTRTGTHADVAVQAEFYRDLKAAAGKALSTTKPGEGVNPQDLNNPWAVFDDYIDRVVVQCVDTLTPKWQSRLGGYDVYIWDQCYSMEQALRID</sequence>
<evidence type="ECO:0000256" key="1">
    <source>
        <dbReference type="ARBA" id="ARBA00005250"/>
    </source>
</evidence>
<dbReference type="EMBL" id="BAABKY010000002">
    <property type="protein sequence ID" value="GAA5073688.1"/>
    <property type="molecule type" value="Genomic_DNA"/>
</dbReference>
<proteinExistence type="inferred from homology"/>
<dbReference type="InterPro" id="IPR001279">
    <property type="entry name" value="Metallo-B-lactamas"/>
</dbReference>
<evidence type="ECO:0000313" key="3">
    <source>
        <dbReference type="EMBL" id="GAA5073688.1"/>
    </source>
</evidence>
<dbReference type="CDD" id="cd16276">
    <property type="entry name" value="metallo-hydrolase-like_MBL-fold"/>
    <property type="match status" value="1"/>
</dbReference>
<dbReference type="InterPro" id="IPR050855">
    <property type="entry name" value="NDM-1-like"/>
</dbReference>
<dbReference type="Pfam" id="PF00753">
    <property type="entry name" value="Lactamase_B"/>
    <property type="match status" value="1"/>
</dbReference>
<evidence type="ECO:0000259" key="2">
    <source>
        <dbReference type="SMART" id="SM00849"/>
    </source>
</evidence>
<protein>
    <submittedName>
        <fullName evidence="3">MBL fold metallo-hydrolase</fullName>
    </submittedName>
</protein>
<dbReference type="InterPro" id="IPR036866">
    <property type="entry name" value="RibonucZ/Hydroxyglut_hydro"/>
</dbReference>
<keyword evidence="4" id="KW-1185">Reference proteome</keyword>
<dbReference type="Gene3D" id="3.60.15.10">
    <property type="entry name" value="Ribonuclease Z/Hydroxyacylglutathione hydrolase-like"/>
    <property type="match status" value="1"/>
</dbReference>
<dbReference type="RefSeq" id="WP_199244504.1">
    <property type="nucleotide sequence ID" value="NZ_BAABKY010000002.1"/>
</dbReference>
<reference evidence="4" key="1">
    <citation type="journal article" date="2019" name="Int. J. Syst. Evol. Microbiol.">
        <title>The Global Catalogue of Microorganisms (GCM) 10K type strain sequencing project: providing services to taxonomists for standard genome sequencing and annotation.</title>
        <authorList>
            <consortium name="The Broad Institute Genomics Platform"/>
            <consortium name="The Broad Institute Genome Sequencing Center for Infectious Disease"/>
            <person name="Wu L."/>
            <person name="Ma J."/>
        </authorList>
    </citation>
    <scope>NUCLEOTIDE SEQUENCE [LARGE SCALE GENOMIC DNA]</scope>
    <source>
        <strain evidence="4">JCM 19212</strain>
    </source>
</reference>
<dbReference type="PANTHER" id="PTHR42951:SF4">
    <property type="entry name" value="ACYL-COENZYME A THIOESTERASE MBLAC2"/>
    <property type="match status" value="1"/>
</dbReference>
<dbReference type="SMART" id="SM00849">
    <property type="entry name" value="Lactamase_B"/>
    <property type="match status" value="1"/>
</dbReference>
<organism evidence="3 4">
    <name type="scientific">Lysobacter panacisoli</name>
    <dbReference type="NCBI Taxonomy" id="1255263"/>
    <lineage>
        <taxon>Bacteria</taxon>
        <taxon>Pseudomonadati</taxon>
        <taxon>Pseudomonadota</taxon>
        <taxon>Gammaproteobacteria</taxon>
        <taxon>Lysobacterales</taxon>
        <taxon>Lysobacteraceae</taxon>
        <taxon>Lysobacter</taxon>
    </lineage>
</organism>
<evidence type="ECO:0000313" key="4">
    <source>
        <dbReference type="Proteomes" id="UP001501083"/>
    </source>
</evidence>
<comment type="caution">
    <text evidence="3">The sequence shown here is derived from an EMBL/GenBank/DDBJ whole genome shotgun (WGS) entry which is preliminary data.</text>
</comment>
<name>A0ABP9L9G0_9GAMM</name>
<dbReference type="PROSITE" id="PS51257">
    <property type="entry name" value="PROKAR_LIPOPROTEIN"/>
    <property type="match status" value="1"/>
</dbReference>
<dbReference type="SUPFAM" id="SSF56281">
    <property type="entry name" value="Metallo-hydrolase/oxidoreductase"/>
    <property type="match status" value="1"/>
</dbReference>
<feature type="domain" description="Metallo-beta-lactamase" evidence="2">
    <location>
        <begin position="103"/>
        <end position="270"/>
    </location>
</feature>
<comment type="similarity">
    <text evidence="1">Belongs to the metallo-beta-lactamase superfamily. Class-B beta-lactamase family.</text>
</comment>
<dbReference type="Proteomes" id="UP001501083">
    <property type="component" value="Unassembled WGS sequence"/>
</dbReference>
<dbReference type="PANTHER" id="PTHR42951">
    <property type="entry name" value="METALLO-BETA-LACTAMASE DOMAIN-CONTAINING"/>
    <property type="match status" value="1"/>
</dbReference>
<accession>A0ABP9L9G0</accession>